<dbReference type="Gene3D" id="3.30.1330.60">
    <property type="entry name" value="OmpA-like domain"/>
    <property type="match status" value="1"/>
</dbReference>
<name>A0ABW3GLY5_9FLAO</name>
<keyword evidence="1" id="KW-0472">Membrane</keyword>
<evidence type="ECO:0000259" key="3">
    <source>
        <dbReference type="PROSITE" id="PS51123"/>
    </source>
</evidence>
<dbReference type="Pfam" id="PF00691">
    <property type="entry name" value="OmpA"/>
    <property type="match status" value="1"/>
</dbReference>
<dbReference type="PANTHER" id="PTHR30329:SF21">
    <property type="entry name" value="LIPOPROTEIN YIAD-RELATED"/>
    <property type="match status" value="1"/>
</dbReference>
<dbReference type="InterPro" id="IPR006665">
    <property type="entry name" value="OmpA-like"/>
</dbReference>
<organism evidence="4 5">
    <name type="scientific">Psychroflexus salinarum</name>
    <dbReference type="NCBI Taxonomy" id="546024"/>
    <lineage>
        <taxon>Bacteria</taxon>
        <taxon>Pseudomonadati</taxon>
        <taxon>Bacteroidota</taxon>
        <taxon>Flavobacteriia</taxon>
        <taxon>Flavobacteriales</taxon>
        <taxon>Flavobacteriaceae</taxon>
        <taxon>Psychroflexus</taxon>
    </lineage>
</organism>
<dbReference type="CDD" id="cd07185">
    <property type="entry name" value="OmpA_C-like"/>
    <property type="match status" value="1"/>
</dbReference>
<evidence type="ECO:0000313" key="4">
    <source>
        <dbReference type="EMBL" id="MFD0931234.1"/>
    </source>
</evidence>
<keyword evidence="5" id="KW-1185">Reference proteome</keyword>
<feature type="domain" description="OmpA-like" evidence="3">
    <location>
        <begin position="143"/>
        <end position="265"/>
    </location>
</feature>
<sequence length="280" mass="31083">MKKLFAIAITGVLMTSCVSNKKFAEMEDKYQSTQDQLKTAEMKLSACEDDKKSIRASYESQIKTLQNTNAALLDTQGDIVTISKKGAENLERSLESMQEKDLQIKTMRDAINRKDSVTLALVTSLKGALSDVNDEDIQINVEKGVVFVSISDKLLFGSGQYKVTDEAKRVLAKVAKVVNDKKDFEFMVEGHTDTDPISRTNIEDNWDLSTKRATAVVRILQNEYGVNPARMTAAGRGEFQPVASNDTAAGKAKNRRTRIVVLPKLDQFFGMIEEGMKNAK</sequence>
<keyword evidence="2" id="KW-0175">Coiled coil</keyword>
<evidence type="ECO:0000256" key="2">
    <source>
        <dbReference type="SAM" id="Coils"/>
    </source>
</evidence>
<gene>
    <name evidence="4" type="ORF">ACFQ0R_01340</name>
</gene>
<comment type="caution">
    <text evidence="4">The sequence shown here is derived from an EMBL/GenBank/DDBJ whole genome shotgun (WGS) entry which is preliminary data.</text>
</comment>
<dbReference type="PROSITE" id="PS51123">
    <property type="entry name" value="OMPA_2"/>
    <property type="match status" value="1"/>
</dbReference>
<keyword evidence="4" id="KW-0966">Cell projection</keyword>
<evidence type="ECO:0000313" key="5">
    <source>
        <dbReference type="Proteomes" id="UP001597049"/>
    </source>
</evidence>
<dbReference type="InterPro" id="IPR036737">
    <property type="entry name" value="OmpA-like_sf"/>
</dbReference>
<reference evidence="5" key="1">
    <citation type="journal article" date="2019" name="Int. J. Syst. Evol. Microbiol.">
        <title>The Global Catalogue of Microorganisms (GCM) 10K type strain sequencing project: providing services to taxonomists for standard genome sequencing and annotation.</title>
        <authorList>
            <consortium name="The Broad Institute Genomics Platform"/>
            <consortium name="The Broad Institute Genome Sequencing Center for Infectious Disease"/>
            <person name="Wu L."/>
            <person name="Ma J."/>
        </authorList>
    </citation>
    <scope>NUCLEOTIDE SEQUENCE [LARGE SCALE GENOMIC DNA]</scope>
    <source>
        <strain evidence="5">CCUG 56752</strain>
    </source>
</reference>
<keyword evidence="4" id="KW-0969">Cilium</keyword>
<evidence type="ECO:0000256" key="1">
    <source>
        <dbReference type="PROSITE-ProRule" id="PRU00473"/>
    </source>
</evidence>
<keyword evidence="4" id="KW-0282">Flagellum</keyword>
<dbReference type="RefSeq" id="WP_379656570.1">
    <property type="nucleotide sequence ID" value="NZ_JBHTIV010000002.1"/>
</dbReference>
<dbReference type="PANTHER" id="PTHR30329">
    <property type="entry name" value="STATOR ELEMENT OF FLAGELLAR MOTOR COMPLEX"/>
    <property type="match status" value="1"/>
</dbReference>
<dbReference type="Proteomes" id="UP001597049">
    <property type="component" value="Unassembled WGS sequence"/>
</dbReference>
<proteinExistence type="predicted"/>
<dbReference type="InterPro" id="IPR050330">
    <property type="entry name" value="Bact_OuterMem_StrucFunc"/>
</dbReference>
<protein>
    <submittedName>
        <fullName evidence="4">Flagellar motor protein MotB</fullName>
    </submittedName>
</protein>
<dbReference type="PROSITE" id="PS51257">
    <property type="entry name" value="PROKAR_LIPOPROTEIN"/>
    <property type="match status" value="1"/>
</dbReference>
<dbReference type="SUPFAM" id="SSF103088">
    <property type="entry name" value="OmpA-like"/>
    <property type="match status" value="1"/>
</dbReference>
<dbReference type="EMBL" id="JBHTIV010000002">
    <property type="protein sequence ID" value="MFD0931234.1"/>
    <property type="molecule type" value="Genomic_DNA"/>
</dbReference>
<accession>A0ABW3GLY5</accession>
<feature type="coiled-coil region" evidence="2">
    <location>
        <begin position="23"/>
        <end position="75"/>
    </location>
</feature>